<comment type="caution">
    <text evidence="2">The sequence shown here is derived from an EMBL/GenBank/DDBJ whole genome shotgun (WGS) entry which is preliminary data.</text>
</comment>
<dbReference type="Proteomes" id="UP000702954">
    <property type="component" value="Unassembled WGS sequence"/>
</dbReference>
<reference evidence="1 4" key="1">
    <citation type="journal article" date="2018" name="Int. J. Syst. Evol. Microbiol.">
        <title>Draft Genome Sequence of Faecalimonas umbilicata JCM 30896T, an Acetate-Producing Bacterium Isolated from Human Feces.</title>
        <authorList>
            <person name="Sakamoto M."/>
            <person name="Ikeyama N."/>
            <person name="Yuki M."/>
            <person name="Ohkuma M."/>
        </authorList>
    </citation>
    <scope>NUCLEOTIDE SEQUENCE [LARGE SCALE GENOMIC DNA]</scope>
    <source>
        <strain evidence="1 4">EGH7</strain>
    </source>
</reference>
<gene>
    <name evidence="2" type="ORF">EDD74_11938</name>
    <name evidence="1" type="ORF">FAEUMB_30810</name>
</gene>
<accession>A0A4R3JIU7</accession>
<keyword evidence="4" id="KW-1185">Reference proteome</keyword>
<protein>
    <submittedName>
        <fullName evidence="2">Uncharacterized protein</fullName>
    </submittedName>
</protein>
<sequence>MVEEKRWKLGEDIDRYDNLLDSISFDELIVTVHCNCREITQEAVEKELNRIFAIRIQDMQCLLEKNIDEIIAEAKKGRES</sequence>
<evidence type="ECO:0000313" key="4">
    <source>
        <dbReference type="Proteomes" id="UP000702954"/>
    </source>
</evidence>
<dbReference type="Proteomes" id="UP000294613">
    <property type="component" value="Unassembled WGS sequence"/>
</dbReference>
<dbReference type="RefSeq" id="WP_116442379.1">
    <property type="nucleotide sequence ID" value="NZ_BHEO01000008.1"/>
</dbReference>
<evidence type="ECO:0000313" key="1">
    <source>
        <dbReference type="EMBL" id="GBU06540.1"/>
    </source>
</evidence>
<name>A0A4R3JIU7_9FIRM</name>
<reference evidence="2 3" key="2">
    <citation type="submission" date="2019-03" db="EMBL/GenBank/DDBJ databases">
        <title>Genomic Encyclopedia of Type Strains, Phase IV (KMG-IV): sequencing the most valuable type-strain genomes for metagenomic binning, comparative biology and taxonomic classification.</title>
        <authorList>
            <person name="Goeker M."/>
        </authorList>
    </citation>
    <scope>NUCLEOTIDE SEQUENCE [LARGE SCALE GENOMIC DNA]</scope>
    <source>
        <strain evidence="2 3">DSM 103426</strain>
    </source>
</reference>
<dbReference type="AlphaFoldDB" id="A0A4R3JIU7"/>
<dbReference type="EMBL" id="SLZV01000019">
    <property type="protein sequence ID" value="TCS66140.1"/>
    <property type="molecule type" value="Genomic_DNA"/>
</dbReference>
<proteinExistence type="predicted"/>
<organism evidence="2 3">
    <name type="scientific">Faecalimonas umbilicata</name>
    <dbReference type="NCBI Taxonomy" id="1912855"/>
    <lineage>
        <taxon>Bacteria</taxon>
        <taxon>Bacillati</taxon>
        <taxon>Bacillota</taxon>
        <taxon>Clostridia</taxon>
        <taxon>Lachnospirales</taxon>
        <taxon>Lachnospiraceae</taxon>
        <taxon>Faecalimonas</taxon>
    </lineage>
</organism>
<evidence type="ECO:0000313" key="2">
    <source>
        <dbReference type="EMBL" id="TCS66140.1"/>
    </source>
</evidence>
<evidence type="ECO:0000313" key="3">
    <source>
        <dbReference type="Proteomes" id="UP000294613"/>
    </source>
</evidence>
<dbReference type="EMBL" id="BHEO01000008">
    <property type="protein sequence ID" value="GBU06540.1"/>
    <property type="molecule type" value="Genomic_DNA"/>
</dbReference>